<dbReference type="InterPro" id="IPR008753">
    <property type="entry name" value="Peptidase_M13_N"/>
</dbReference>
<evidence type="ECO:0000256" key="4">
    <source>
        <dbReference type="ARBA" id="ARBA00022723"/>
    </source>
</evidence>
<dbReference type="CDD" id="cd08662">
    <property type="entry name" value="M13"/>
    <property type="match status" value="1"/>
</dbReference>
<dbReference type="InterPro" id="IPR024079">
    <property type="entry name" value="MetalloPept_cat_dom_sf"/>
</dbReference>
<dbReference type="PANTHER" id="PTHR11733:SF167">
    <property type="entry name" value="FI17812P1-RELATED"/>
    <property type="match status" value="1"/>
</dbReference>
<keyword evidence="8" id="KW-0732">Signal</keyword>
<dbReference type="Pfam" id="PF05649">
    <property type="entry name" value="Peptidase_M13_N"/>
    <property type="match status" value="1"/>
</dbReference>
<dbReference type="Pfam" id="PF01431">
    <property type="entry name" value="Peptidase_M13"/>
    <property type="match status" value="1"/>
</dbReference>
<dbReference type="PRINTS" id="PR00786">
    <property type="entry name" value="NEPRILYSIN"/>
</dbReference>
<protein>
    <submittedName>
        <fullName evidence="11">M13 family metallopeptidase</fullName>
        <ecNumber evidence="11">3.4.24.-</ecNumber>
    </submittedName>
</protein>
<organism evidence="11 12">
    <name type="scientific">Sedimentitalea todarodis</name>
    <dbReference type="NCBI Taxonomy" id="1631240"/>
    <lineage>
        <taxon>Bacteria</taxon>
        <taxon>Pseudomonadati</taxon>
        <taxon>Pseudomonadota</taxon>
        <taxon>Alphaproteobacteria</taxon>
        <taxon>Rhodobacterales</taxon>
        <taxon>Paracoccaceae</taxon>
        <taxon>Sedimentitalea</taxon>
    </lineage>
</organism>
<evidence type="ECO:0000313" key="11">
    <source>
        <dbReference type="EMBL" id="MDU9005479.1"/>
    </source>
</evidence>
<keyword evidence="7" id="KW-0482">Metalloprotease</keyword>
<dbReference type="Proteomes" id="UP001255416">
    <property type="component" value="Unassembled WGS sequence"/>
</dbReference>
<keyword evidence="4" id="KW-0479">Metal-binding</keyword>
<keyword evidence="3" id="KW-0645">Protease</keyword>
<dbReference type="RefSeq" id="WP_316778919.1">
    <property type="nucleotide sequence ID" value="NZ_JASMWN010000014.1"/>
</dbReference>
<gene>
    <name evidence="11" type="ORF">QO231_16720</name>
</gene>
<feature type="chain" id="PRO_5045135845" evidence="8">
    <location>
        <begin position="25"/>
        <end position="688"/>
    </location>
</feature>
<feature type="domain" description="Peptidase M13 N-terminal" evidence="10">
    <location>
        <begin position="48"/>
        <end position="427"/>
    </location>
</feature>
<evidence type="ECO:0000256" key="6">
    <source>
        <dbReference type="ARBA" id="ARBA00022833"/>
    </source>
</evidence>
<evidence type="ECO:0000313" key="12">
    <source>
        <dbReference type="Proteomes" id="UP001255416"/>
    </source>
</evidence>
<evidence type="ECO:0000256" key="7">
    <source>
        <dbReference type="ARBA" id="ARBA00023049"/>
    </source>
</evidence>
<accession>A0ABU3VH14</accession>
<evidence type="ECO:0000256" key="2">
    <source>
        <dbReference type="ARBA" id="ARBA00007357"/>
    </source>
</evidence>
<comment type="similarity">
    <text evidence="2">Belongs to the peptidase M13 family.</text>
</comment>
<evidence type="ECO:0000256" key="8">
    <source>
        <dbReference type="SAM" id="SignalP"/>
    </source>
</evidence>
<feature type="domain" description="Peptidase M13 C-terminal" evidence="9">
    <location>
        <begin position="482"/>
        <end position="685"/>
    </location>
</feature>
<evidence type="ECO:0000259" key="10">
    <source>
        <dbReference type="Pfam" id="PF05649"/>
    </source>
</evidence>
<dbReference type="SUPFAM" id="SSF55486">
    <property type="entry name" value="Metalloproteases ('zincins'), catalytic domain"/>
    <property type="match status" value="1"/>
</dbReference>
<dbReference type="InterPro" id="IPR000718">
    <property type="entry name" value="Peptidase_M13"/>
</dbReference>
<evidence type="ECO:0000256" key="5">
    <source>
        <dbReference type="ARBA" id="ARBA00022801"/>
    </source>
</evidence>
<dbReference type="Gene3D" id="3.40.390.10">
    <property type="entry name" value="Collagenase (Catalytic Domain)"/>
    <property type="match status" value="1"/>
</dbReference>
<comment type="cofactor">
    <cofactor evidence="1">
        <name>Zn(2+)</name>
        <dbReference type="ChEBI" id="CHEBI:29105"/>
    </cofactor>
</comment>
<dbReference type="EC" id="3.4.24.-" evidence="11"/>
<dbReference type="PROSITE" id="PS51885">
    <property type="entry name" value="NEPRILYSIN"/>
    <property type="match status" value="1"/>
</dbReference>
<evidence type="ECO:0000259" key="9">
    <source>
        <dbReference type="Pfam" id="PF01431"/>
    </source>
</evidence>
<evidence type="ECO:0000256" key="1">
    <source>
        <dbReference type="ARBA" id="ARBA00001947"/>
    </source>
</evidence>
<proteinExistence type="inferred from homology"/>
<keyword evidence="6" id="KW-0862">Zinc</keyword>
<dbReference type="PANTHER" id="PTHR11733">
    <property type="entry name" value="ZINC METALLOPROTEASE FAMILY M13 NEPRILYSIN-RELATED"/>
    <property type="match status" value="1"/>
</dbReference>
<dbReference type="EMBL" id="JASMWN010000014">
    <property type="protein sequence ID" value="MDU9005479.1"/>
    <property type="molecule type" value="Genomic_DNA"/>
</dbReference>
<comment type="caution">
    <text evidence="11">The sequence shown here is derived from an EMBL/GenBank/DDBJ whole genome shotgun (WGS) entry which is preliminary data.</text>
</comment>
<sequence length="688" mass="76459">MKSKTSRLLGTAAIAICFAAGVQAQDLPPLTADDLLFSVDNMDLSADPKEDFYRFAAGGWLDRVERPADKASYSFVSIQLQRITDQVKAVVVNAAEEAADAPKGSPTQLVGDFYTAYMDVDRRNANGMAPLQEEFDRIAAIDSLEELGRYSAHALRFDGLSLFAGFSPQADLADSTRYAIYSGPGGTGIEARDVYASEDGSPRRAAYRKYVNDLLTIAGYDPAEAKRVTGLVLELETAFDAAQLSDAEKLDFQKLNNRMSVEETQALIPNFDIPIYLEELGLDLPEEIIVTQPDYLIALSKMLEERPLQDFKDYAKFRLIDGFASVLSTDFEEPIRARREVFEGVPVLRPRDERALERLQGTLGHPLSQLYVDAYYEQETRDKTLELIDYIVAAFEKRIPTRDWLTEDTKAAALEKLQAFENKVGYPEQWIDYSSVEIVPDDPVANLLAVTAFGVGRELARYGGPVENDDFNKSSTLPVALNAAYVFALNGFRVTAAISQPPAFEPDADPAIRFCRFGGIIGHEATHGFDTAGRQFDANGNLRNWWTEEDTQAFVAEAKKLVDQTENTELVEGHTGNGALWVTENMADVGGIKLGYSALMDYLADHPEEDVEIDGFTQAQRCFIGWAQLWAENATEASLVNYASSANHPPNIYRTTAPLQHFDVFYEAFGIEEGDPMWLPPEKRVHAW</sequence>
<dbReference type="Gene3D" id="1.10.1380.10">
    <property type="entry name" value="Neutral endopeptidase , domain2"/>
    <property type="match status" value="1"/>
</dbReference>
<reference evidence="12" key="1">
    <citation type="submission" date="2023-05" db="EMBL/GenBank/DDBJ databases">
        <title>Sedimentitalea sp. nov. JM2-8.</title>
        <authorList>
            <person name="Huang J."/>
        </authorList>
    </citation>
    <scope>NUCLEOTIDE SEQUENCE [LARGE SCALE GENOMIC DNA]</scope>
    <source>
        <strain evidence="12">KHS03</strain>
    </source>
</reference>
<evidence type="ECO:0000256" key="3">
    <source>
        <dbReference type="ARBA" id="ARBA00022670"/>
    </source>
</evidence>
<dbReference type="GO" id="GO:0016787">
    <property type="term" value="F:hydrolase activity"/>
    <property type="evidence" value="ECO:0007669"/>
    <property type="project" value="UniProtKB-KW"/>
</dbReference>
<dbReference type="InterPro" id="IPR018497">
    <property type="entry name" value="Peptidase_M13_C"/>
</dbReference>
<keyword evidence="5 11" id="KW-0378">Hydrolase</keyword>
<name>A0ABU3VH14_9RHOB</name>
<keyword evidence="12" id="KW-1185">Reference proteome</keyword>
<feature type="signal peptide" evidence="8">
    <location>
        <begin position="1"/>
        <end position="24"/>
    </location>
</feature>
<dbReference type="InterPro" id="IPR042089">
    <property type="entry name" value="Peptidase_M13_dom_2"/>
</dbReference>